<proteinExistence type="predicted"/>
<name>A0AAE9B0J6_9ACTN</name>
<dbReference type="EMBL" id="SPAZ01000127">
    <property type="protein sequence ID" value="TQE34667.1"/>
    <property type="molecule type" value="Genomic_DNA"/>
</dbReference>
<dbReference type="Proteomes" id="UP000318720">
    <property type="component" value="Unassembled WGS sequence"/>
</dbReference>
<feature type="region of interest" description="Disordered" evidence="1">
    <location>
        <begin position="48"/>
        <end position="87"/>
    </location>
</feature>
<evidence type="ECO:0000313" key="3">
    <source>
        <dbReference type="Proteomes" id="UP000318720"/>
    </source>
</evidence>
<evidence type="ECO:0000256" key="1">
    <source>
        <dbReference type="SAM" id="MobiDB-lite"/>
    </source>
</evidence>
<dbReference type="AlphaFoldDB" id="A0AAE9B0J6"/>
<comment type="caution">
    <text evidence="2">The sequence shown here is derived from an EMBL/GenBank/DDBJ whole genome shotgun (WGS) entry which is preliminary data.</text>
</comment>
<dbReference type="RefSeq" id="WP_048821825.1">
    <property type="nucleotide sequence ID" value="NZ_JARAVC010000007.1"/>
</dbReference>
<organism evidence="2 3">
    <name type="scientific">Streptomyces ipomoeae</name>
    <dbReference type="NCBI Taxonomy" id="103232"/>
    <lineage>
        <taxon>Bacteria</taxon>
        <taxon>Bacillati</taxon>
        <taxon>Actinomycetota</taxon>
        <taxon>Actinomycetes</taxon>
        <taxon>Kitasatosporales</taxon>
        <taxon>Streptomycetaceae</taxon>
        <taxon>Streptomyces</taxon>
    </lineage>
</organism>
<evidence type="ECO:0000313" key="2">
    <source>
        <dbReference type="EMBL" id="TQE34667.1"/>
    </source>
</evidence>
<gene>
    <name evidence="2" type="ORF">Sipo8835_14705</name>
</gene>
<reference evidence="2 3" key="1">
    <citation type="submission" date="2019-03" db="EMBL/GenBank/DDBJ databases">
        <title>Comparative genomic analyses of the sweetpotato soil rot pathogen, Streptomyces ipomoeae.</title>
        <authorList>
            <person name="Ruschel Soares N."/>
            <person name="Badger J.H."/>
            <person name="Huguet-Tapia J.C."/>
            <person name="Clark C.A."/>
            <person name="Pettis G.S."/>
        </authorList>
    </citation>
    <scope>NUCLEOTIDE SEQUENCE [LARGE SCALE GENOMIC DNA]</scope>
    <source>
        <strain evidence="2 3">88-35</strain>
    </source>
</reference>
<sequence>MLGDARLAAPLRTALADRLRTAIGGRGAFRRFKFRRLKDVLARRCAAPPGRSRLPMAPTTASEDVNEPGSFILMKSPDGTLRSDADH</sequence>
<protein>
    <submittedName>
        <fullName evidence="2">Uncharacterized protein</fullName>
    </submittedName>
</protein>
<accession>A0AAE9B0J6</accession>